<feature type="transmembrane region" description="Helical" evidence="1">
    <location>
        <begin position="186"/>
        <end position="204"/>
    </location>
</feature>
<accession>A0A7C4L1H7</accession>
<feature type="transmembrane region" description="Helical" evidence="1">
    <location>
        <begin position="56"/>
        <end position="80"/>
    </location>
</feature>
<feature type="transmembrane region" description="Helical" evidence="1">
    <location>
        <begin position="89"/>
        <end position="108"/>
    </location>
</feature>
<proteinExistence type="predicted"/>
<evidence type="ECO:0000256" key="1">
    <source>
        <dbReference type="SAM" id="Phobius"/>
    </source>
</evidence>
<gene>
    <name evidence="2" type="ORF">ENT17_13235</name>
</gene>
<dbReference type="AlphaFoldDB" id="A0A7C4L1H7"/>
<keyword evidence="1" id="KW-0812">Transmembrane</keyword>
<comment type="caution">
    <text evidence="2">The sequence shown here is derived from an EMBL/GenBank/DDBJ whole genome shotgun (WGS) entry which is preliminary data.</text>
</comment>
<keyword evidence="1" id="KW-0472">Membrane</keyword>
<organism evidence="2">
    <name type="scientific">Bellilinea caldifistulae</name>
    <dbReference type="NCBI Taxonomy" id="360411"/>
    <lineage>
        <taxon>Bacteria</taxon>
        <taxon>Bacillati</taxon>
        <taxon>Chloroflexota</taxon>
        <taxon>Anaerolineae</taxon>
        <taxon>Anaerolineales</taxon>
        <taxon>Anaerolineaceae</taxon>
        <taxon>Bellilinea</taxon>
    </lineage>
</organism>
<feature type="transmembrane region" description="Helical" evidence="1">
    <location>
        <begin position="20"/>
        <end position="36"/>
    </location>
</feature>
<reference evidence="2" key="1">
    <citation type="journal article" date="2020" name="mSystems">
        <title>Genome- and Community-Level Interaction Insights into Carbon Utilization and Element Cycling Functions of Hydrothermarchaeota in Hydrothermal Sediment.</title>
        <authorList>
            <person name="Zhou Z."/>
            <person name="Liu Y."/>
            <person name="Xu W."/>
            <person name="Pan J."/>
            <person name="Luo Z.H."/>
            <person name="Li M."/>
        </authorList>
    </citation>
    <scope>NUCLEOTIDE SEQUENCE [LARGE SCALE GENOMIC DNA]</scope>
    <source>
        <strain evidence="2">SpSt-556</strain>
    </source>
</reference>
<feature type="transmembrane region" description="Helical" evidence="1">
    <location>
        <begin position="147"/>
        <end position="166"/>
    </location>
</feature>
<dbReference type="EMBL" id="DSXR01000128">
    <property type="protein sequence ID" value="HGS88560.1"/>
    <property type="molecule type" value="Genomic_DNA"/>
</dbReference>
<sequence length="267" mass="30339">MKPMILNPESRLEKLSRRWWFLLIIILISFLPLYSQTSYDPRQTSQVINSVLAQPLIYSLPSLFPLFKLVPIALTAWLLVRPHSAYRWFALYAGLNLLGIAIFQNSAITSQYGMVIITGNIILFGIIAAAWLAEATKPRSDFSLRPLPRRALILFPMMLLAFWMPIQTDPMRLLLDPALFFTNEAGLTGCMMLPVYTGFLVLFYPQVNRVLLRLSGFIGLLIALFNLLTHFVLIPANFWMGVLHLPLFFISLAAFSLSVRQPKNPPV</sequence>
<feature type="transmembrane region" description="Helical" evidence="1">
    <location>
        <begin position="211"/>
        <end position="232"/>
    </location>
</feature>
<name>A0A7C4L1H7_9CHLR</name>
<keyword evidence="1" id="KW-1133">Transmembrane helix</keyword>
<feature type="transmembrane region" description="Helical" evidence="1">
    <location>
        <begin position="238"/>
        <end position="259"/>
    </location>
</feature>
<feature type="transmembrane region" description="Helical" evidence="1">
    <location>
        <begin position="114"/>
        <end position="135"/>
    </location>
</feature>
<protein>
    <submittedName>
        <fullName evidence="2">Uncharacterized protein</fullName>
    </submittedName>
</protein>
<evidence type="ECO:0000313" key="2">
    <source>
        <dbReference type="EMBL" id="HGS88560.1"/>
    </source>
</evidence>